<gene>
    <name evidence="12" type="ORF">J5N97_010011</name>
</gene>
<dbReference type="GO" id="GO:0016787">
    <property type="term" value="F:hydrolase activity"/>
    <property type="evidence" value="ECO:0007669"/>
    <property type="project" value="UniProtKB-KW"/>
</dbReference>
<name>A0A9D5CXZ7_9LILI</name>
<feature type="domain" description="Helicase C-terminal" evidence="11">
    <location>
        <begin position="621"/>
        <end position="775"/>
    </location>
</feature>
<dbReference type="GO" id="GO:0003723">
    <property type="term" value="F:RNA binding"/>
    <property type="evidence" value="ECO:0007669"/>
    <property type="project" value="TreeGrafter"/>
</dbReference>
<proteinExistence type="predicted"/>
<keyword evidence="13" id="KW-1185">Reference proteome</keyword>
<feature type="region of interest" description="Disordered" evidence="10">
    <location>
        <begin position="1"/>
        <end position="265"/>
    </location>
</feature>
<evidence type="ECO:0000256" key="5">
    <source>
        <dbReference type="ARBA" id="ARBA00022801"/>
    </source>
</evidence>
<keyword evidence="7" id="KW-0067">ATP-binding</keyword>
<feature type="compositionally biased region" description="Polar residues" evidence="10">
    <location>
        <begin position="1"/>
        <end position="21"/>
    </location>
</feature>
<feature type="compositionally biased region" description="Basic and acidic residues" evidence="10">
    <location>
        <begin position="237"/>
        <end position="247"/>
    </location>
</feature>
<feature type="compositionally biased region" description="Basic and acidic residues" evidence="10">
    <location>
        <begin position="80"/>
        <end position="90"/>
    </location>
</feature>
<dbReference type="SUPFAM" id="SSF52540">
    <property type="entry name" value="P-loop containing nucleoside triphosphate hydrolases"/>
    <property type="match status" value="1"/>
</dbReference>
<dbReference type="InterPro" id="IPR027417">
    <property type="entry name" value="P-loop_NTPase"/>
</dbReference>
<reference evidence="12" key="2">
    <citation type="journal article" date="2022" name="Hortic Res">
        <title>The genome of Dioscorea zingiberensis sheds light on the biosynthesis, origin and evolution of the medicinally important diosgenin saponins.</title>
        <authorList>
            <person name="Li Y."/>
            <person name="Tan C."/>
            <person name="Li Z."/>
            <person name="Guo J."/>
            <person name="Li S."/>
            <person name="Chen X."/>
            <person name="Wang C."/>
            <person name="Dai X."/>
            <person name="Yang H."/>
            <person name="Song W."/>
            <person name="Hou L."/>
            <person name="Xu J."/>
            <person name="Tong Z."/>
            <person name="Xu A."/>
            <person name="Yuan X."/>
            <person name="Wang W."/>
            <person name="Yang Q."/>
            <person name="Chen L."/>
            <person name="Sun Z."/>
            <person name="Wang K."/>
            <person name="Pan B."/>
            <person name="Chen J."/>
            <person name="Bao Y."/>
            <person name="Liu F."/>
            <person name="Qi X."/>
            <person name="Gang D.R."/>
            <person name="Wen J."/>
            <person name="Li J."/>
        </authorList>
    </citation>
    <scope>NUCLEOTIDE SEQUENCE</scope>
    <source>
        <strain evidence="12">Dzin_1.0</strain>
    </source>
</reference>
<dbReference type="GO" id="GO:0006397">
    <property type="term" value="P:mRNA processing"/>
    <property type="evidence" value="ECO:0007669"/>
    <property type="project" value="UniProtKB-KW"/>
</dbReference>
<evidence type="ECO:0000256" key="1">
    <source>
        <dbReference type="ARBA" id="ARBA00012552"/>
    </source>
</evidence>
<dbReference type="Gene3D" id="3.40.50.300">
    <property type="entry name" value="P-loop containing nucleotide triphosphate hydrolases"/>
    <property type="match status" value="2"/>
</dbReference>
<keyword evidence="3" id="KW-0747">Spliceosome</keyword>
<dbReference type="PROSITE" id="PS51194">
    <property type="entry name" value="HELICASE_CTER"/>
    <property type="match status" value="1"/>
</dbReference>
<keyword evidence="5" id="KW-0378">Hydrolase</keyword>
<dbReference type="GO" id="GO:0005681">
    <property type="term" value="C:spliceosomal complex"/>
    <property type="evidence" value="ECO:0007669"/>
    <property type="project" value="UniProtKB-KW"/>
</dbReference>
<feature type="compositionally biased region" description="Basic residues" evidence="10">
    <location>
        <begin position="193"/>
        <end position="204"/>
    </location>
</feature>
<evidence type="ECO:0000256" key="2">
    <source>
        <dbReference type="ARBA" id="ARBA00022664"/>
    </source>
</evidence>
<feature type="compositionally biased region" description="Basic and acidic residues" evidence="10">
    <location>
        <begin position="151"/>
        <end position="192"/>
    </location>
</feature>
<evidence type="ECO:0000256" key="3">
    <source>
        <dbReference type="ARBA" id="ARBA00022728"/>
    </source>
</evidence>
<dbReference type="FunFam" id="3.40.50.300:FF:000007">
    <property type="entry name" value="Pre-mRNA-splicing factor ATP-dependent RNA helicase"/>
    <property type="match status" value="1"/>
</dbReference>
<dbReference type="Proteomes" id="UP001085076">
    <property type="component" value="Miscellaneous, Linkage group lg02"/>
</dbReference>
<evidence type="ECO:0000256" key="7">
    <source>
        <dbReference type="ARBA" id="ARBA00022840"/>
    </source>
</evidence>
<comment type="catalytic activity">
    <reaction evidence="9">
        <text>ATP + H2O = ADP + phosphate + H(+)</text>
        <dbReference type="Rhea" id="RHEA:13065"/>
        <dbReference type="ChEBI" id="CHEBI:15377"/>
        <dbReference type="ChEBI" id="CHEBI:15378"/>
        <dbReference type="ChEBI" id="CHEBI:30616"/>
        <dbReference type="ChEBI" id="CHEBI:43474"/>
        <dbReference type="ChEBI" id="CHEBI:456216"/>
        <dbReference type="EC" id="3.6.4.13"/>
    </reaction>
</comment>
<dbReference type="PANTHER" id="PTHR18934">
    <property type="entry name" value="ATP-DEPENDENT RNA HELICASE"/>
    <property type="match status" value="1"/>
</dbReference>
<feature type="region of interest" description="Disordered" evidence="10">
    <location>
        <begin position="284"/>
        <end position="325"/>
    </location>
</feature>
<dbReference type="InterPro" id="IPR001650">
    <property type="entry name" value="Helicase_C-like"/>
</dbReference>
<keyword evidence="6" id="KW-0347">Helicase</keyword>
<reference evidence="12" key="1">
    <citation type="submission" date="2021-03" db="EMBL/GenBank/DDBJ databases">
        <authorList>
            <person name="Li Z."/>
            <person name="Yang C."/>
        </authorList>
    </citation>
    <scope>NUCLEOTIDE SEQUENCE</scope>
    <source>
        <strain evidence="12">Dzin_1.0</strain>
        <tissue evidence="12">Leaf</tissue>
    </source>
</reference>
<dbReference type="SMART" id="SM00490">
    <property type="entry name" value="HELICc"/>
    <property type="match status" value="1"/>
</dbReference>
<evidence type="ECO:0000256" key="8">
    <source>
        <dbReference type="ARBA" id="ARBA00023187"/>
    </source>
</evidence>
<protein>
    <recommendedName>
        <fullName evidence="1">RNA helicase</fullName>
        <ecNumber evidence="1">3.6.4.13</ecNumber>
    </recommendedName>
</protein>
<keyword evidence="8" id="KW-0508">mRNA splicing</keyword>
<dbReference type="Pfam" id="PF00271">
    <property type="entry name" value="Helicase_C"/>
    <property type="match status" value="1"/>
</dbReference>
<keyword evidence="4" id="KW-0547">Nucleotide-binding</keyword>
<accession>A0A9D5CXZ7</accession>
<dbReference type="AlphaFoldDB" id="A0A9D5CXZ7"/>
<evidence type="ECO:0000256" key="9">
    <source>
        <dbReference type="ARBA" id="ARBA00047984"/>
    </source>
</evidence>
<dbReference type="OrthoDB" id="10253254at2759"/>
<evidence type="ECO:0000313" key="13">
    <source>
        <dbReference type="Proteomes" id="UP001085076"/>
    </source>
</evidence>
<organism evidence="12 13">
    <name type="scientific">Dioscorea zingiberensis</name>
    <dbReference type="NCBI Taxonomy" id="325984"/>
    <lineage>
        <taxon>Eukaryota</taxon>
        <taxon>Viridiplantae</taxon>
        <taxon>Streptophyta</taxon>
        <taxon>Embryophyta</taxon>
        <taxon>Tracheophyta</taxon>
        <taxon>Spermatophyta</taxon>
        <taxon>Magnoliopsida</taxon>
        <taxon>Liliopsida</taxon>
        <taxon>Dioscoreales</taxon>
        <taxon>Dioscoreaceae</taxon>
        <taxon>Dioscorea</taxon>
    </lineage>
</organism>
<evidence type="ECO:0000259" key="11">
    <source>
        <dbReference type="PROSITE" id="PS51194"/>
    </source>
</evidence>
<evidence type="ECO:0000256" key="4">
    <source>
        <dbReference type="ARBA" id="ARBA00022741"/>
    </source>
</evidence>
<evidence type="ECO:0000313" key="12">
    <source>
        <dbReference type="EMBL" id="KAJ0981756.1"/>
    </source>
</evidence>
<keyword evidence="2" id="KW-0507">mRNA processing</keyword>
<sequence>MSTVISSDRSWAEQSGISSSILKPMEDGKVVDINEMSTTLEPDTSTRGGLSLPNKDRLTFRPPRGKSTLGLDKLASAKRVSNDKVQRERQISLSSSVDEDEMFGSSGLEDPTSVSEQGGHNHASRRYRGAKIEEKSHPGREGEGHSTSFKKLNESLHYEKPLTSRNSRDAHSPGHEKQREKQFCTDDRYVSRKHDHKILEHKHRGTENYPRKRSRHEHVSRTPGRSEWDDGGWQWDETPRRDGRDSHSNSYKHNRFSPSPMLAGASPDARLVSPWLGGNTPRSAASPWDHIAPSPVPIRASGSRKASESISGRRMHRPTSSSVTMCEDNEADKTIRHLNRHMRSQMKCVGKWIIMLDRAWYDREEINTMFDADSSSIFLGDDASYQKKEAELAKKLTRKDGSLMTLAQSKKMSQLTADNAQWEDRQLLRSGAVRGTEVQMEFEDEDERRVILLVHDTKPPFLDGRAVFTKQVEPVMPIKDPTSDMAIISRKGSTLIDADTAKVGEHGEVDFKEDAKFAQHMKEKGEAVSEFAKSRSLSEQRQYLPIFSVREELLQVVRENQVIVVVGETGSGKTTQLDTQTSVFHADNSNLCVPIFHIPGRTFPVNILYSKTPCEDYVEAAVKQAMTIHITSPPGDILIFMTGQDEIEATCYALAERMEQLISSTSKAVPKLSILPIYSQLPADLQAKIFQKAEDGARKCIVATNIAETSLTVDGILYVIDTGYGKMKVYNPKMGMDALQVFPVSRAAADQRAGRAGRTGPGTCYHLYNQSPTKT</sequence>
<comment type="caution">
    <text evidence="12">The sequence shown here is derived from an EMBL/GenBank/DDBJ whole genome shotgun (WGS) entry which is preliminary data.</text>
</comment>
<dbReference type="EC" id="3.6.4.13" evidence="1"/>
<dbReference type="CDD" id="cd18791">
    <property type="entry name" value="SF2_C_RHA"/>
    <property type="match status" value="1"/>
</dbReference>
<dbReference type="GO" id="GO:0005524">
    <property type="term" value="F:ATP binding"/>
    <property type="evidence" value="ECO:0007669"/>
    <property type="project" value="UniProtKB-KW"/>
</dbReference>
<evidence type="ECO:0000256" key="10">
    <source>
        <dbReference type="SAM" id="MobiDB-lite"/>
    </source>
</evidence>
<evidence type="ECO:0000256" key="6">
    <source>
        <dbReference type="ARBA" id="ARBA00022806"/>
    </source>
</evidence>
<dbReference type="GO" id="GO:0008380">
    <property type="term" value="P:RNA splicing"/>
    <property type="evidence" value="ECO:0007669"/>
    <property type="project" value="UniProtKB-KW"/>
</dbReference>
<dbReference type="GO" id="GO:0003724">
    <property type="term" value="F:RNA helicase activity"/>
    <property type="evidence" value="ECO:0007669"/>
    <property type="project" value="UniProtKB-EC"/>
</dbReference>
<feature type="compositionally biased region" description="Basic and acidic residues" evidence="10">
    <location>
        <begin position="130"/>
        <end position="144"/>
    </location>
</feature>
<dbReference type="PANTHER" id="PTHR18934:SF91">
    <property type="entry name" value="PRE-MRNA-SPLICING FACTOR ATP-DEPENDENT RNA HELICASE PRP16"/>
    <property type="match status" value="1"/>
</dbReference>
<feature type="compositionally biased region" description="Polar residues" evidence="10">
    <location>
        <begin position="35"/>
        <end position="48"/>
    </location>
</feature>
<feature type="compositionally biased region" description="Basic and acidic residues" evidence="10">
    <location>
        <begin position="217"/>
        <end position="228"/>
    </location>
</feature>
<dbReference type="EMBL" id="JAGGNH010000002">
    <property type="protein sequence ID" value="KAJ0981756.1"/>
    <property type="molecule type" value="Genomic_DNA"/>
</dbReference>